<dbReference type="KEGG" id="ddf:DEFDS_0459"/>
<proteinExistence type="predicted"/>
<keyword evidence="2" id="KW-1185">Reference proteome</keyword>
<organism evidence="1 2">
    <name type="scientific">Deferribacter desulfuricans (strain DSM 14783 / JCM 11476 / NBRC 101012 / SSM1)</name>
    <dbReference type="NCBI Taxonomy" id="639282"/>
    <lineage>
        <taxon>Bacteria</taxon>
        <taxon>Pseudomonadati</taxon>
        <taxon>Deferribacterota</taxon>
        <taxon>Deferribacteres</taxon>
        <taxon>Deferribacterales</taxon>
        <taxon>Deferribacteraceae</taxon>
        <taxon>Deferribacter</taxon>
    </lineage>
</organism>
<evidence type="ECO:0000313" key="1">
    <source>
        <dbReference type="EMBL" id="BAI79953.1"/>
    </source>
</evidence>
<sequence>MNKNIIVYILLSLLIFSGCAKKVVFKFESSNNLLIKKIKEANLYPCNFKGKAVINYEDRLYKVKFKSLFNKKCDRDAKFYILGVLNSIAAEIDIEDGKVIVKKAKEDVSSDLRNFLNNVNASSLIGLLNIPYKTPFDVKDKKVQGENLILVDNKGVIFTVDRNYKIISIKKGENEIKYNYSGKTINSIEFKGKETHLLVTFI</sequence>
<protein>
    <recommendedName>
        <fullName evidence="3">Lipoprotein</fullName>
    </recommendedName>
</protein>
<gene>
    <name evidence="1" type="ordered locus">DEFDS_0459</name>
</gene>
<accession>D3PBI0</accession>
<dbReference type="RefSeq" id="WP_013007201.1">
    <property type="nucleotide sequence ID" value="NC_013939.1"/>
</dbReference>
<evidence type="ECO:0000313" key="2">
    <source>
        <dbReference type="Proteomes" id="UP000001520"/>
    </source>
</evidence>
<dbReference type="STRING" id="639282.DEFDS_0459"/>
<dbReference type="OrthoDB" id="9812341at2"/>
<dbReference type="eggNOG" id="ENOG5030VYK">
    <property type="taxonomic scope" value="Bacteria"/>
</dbReference>
<evidence type="ECO:0008006" key="3">
    <source>
        <dbReference type="Google" id="ProtNLM"/>
    </source>
</evidence>
<dbReference type="PROSITE" id="PS51257">
    <property type="entry name" value="PROKAR_LIPOPROTEIN"/>
    <property type="match status" value="1"/>
</dbReference>
<dbReference type="AlphaFoldDB" id="D3PBI0"/>
<dbReference type="EMBL" id="AP011529">
    <property type="protein sequence ID" value="BAI79953.1"/>
    <property type="molecule type" value="Genomic_DNA"/>
</dbReference>
<dbReference type="Proteomes" id="UP000001520">
    <property type="component" value="Chromosome"/>
</dbReference>
<name>D3PBI0_DEFDS</name>
<reference evidence="1 2" key="1">
    <citation type="journal article" date="2010" name="DNA Res.">
        <title>Bacterial lifestyle in a deep-sea hydrothermal vent chimney revealed by the genome sequence of the thermophilic bacterium Deferribacter desulfuricans SSM1.</title>
        <authorList>
            <person name="Takaki Y."/>
            <person name="Shimamura S."/>
            <person name="Nakagawa S."/>
            <person name="Fukuhara Y."/>
            <person name="Horikawa H."/>
            <person name="Ankai A."/>
            <person name="Harada T."/>
            <person name="Hosoyama A."/>
            <person name="Oguchi A."/>
            <person name="Fukui S."/>
            <person name="Fujita N."/>
            <person name="Takami H."/>
            <person name="Takai K."/>
        </authorList>
    </citation>
    <scope>NUCLEOTIDE SEQUENCE [LARGE SCALE GENOMIC DNA]</scope>
    <source>
        <strain evidence="2">DSM 14783 / JCM 11476 / NBRC 101012 / SSM1</strain>
    </source>
</reference>
<dbReference type="HOGENOM" id="CLU_1352771_0_0_0"/>